<dbReference type="Proteomes" id="UP000256601">
    <property type="component" value="Unassembled WGS sequence"/>
</dbReference>
<dbReference type="VEuPathDB" id="FungiDB:YALI1_D29549g"/>
<dbReference type="GO" id="GO:0008353">
    <property type="term" value="F:RNA polymerase II CTD heptapeptide repeat kinase activity"/>
    <property type="evidence" value="ECO:0007669"/>
    <property type="project" value="UniProtKB-EC"/>
</dbReference>
<evidence type="ECO:0000256" key="8">
    <source>
        <dbReference type="ARBA" id="ARBA00022777"/>
    </source>
</evidence>
<dbReference type="GO" id="GO:0005524">
    <property type="term" value="F:ATP binding"/>
    <property type="evidence" value="ECO:0007669"/>
    <property type="project" value="UniProtKB-UniRule"/>
</dbReference>
<dbReference type="EC" id="2.7.11.23" evidence="3"/>
<comment type="catalytic activity">
    <reaction evidence="14">
        <text>[DNA-directed RNA polymerase] + ATP = phospho-[DNA-directed RNA polymerase] + ADP + H(+)</text>
        <dbReference type="Rhea" id="RHEA:10216"/>
        <dbReference type="Rhea" id="RHEA-COMP:11321"/>
        <dbReference type="Rhea" id="RHEA-COMP:11322"/>
        <dbReference type="ChEBI" id="CHEBI:15378"/>
        <dbReference type="ChEBI" id="CHEBI:30616"/>
        <dbReference type="ChEBI" id="CHEBI:43176"/>
        <dbReference type="ChEBI" id="CHEBI:68546"/>
        <dbReference type="ChEBI" id="CHEBI:456216"/>
        <dbReference type="EC" id="2.7.11.23"/>
    </reaction>
</comment>
<feature type="compositionally biased region" description="Basic and acidic residues" evidence="16">
    <location>
        <begin position="342"/>
        <end position="505"/>
    </location>
</feature>
<sequence length="688" mass="79836">MTIPYQPSTYYGCSNVTESYKPLGKIGEGTFGEVFRAEQITTKRHVALKKILLHSEKEGFPVTALREIRILKLLRHENVIPLVDLAVERGDQSKKERGCVYMVTPYMDHDLAGLLGNQSVQLSPAHIKCYMLQLLEGIGYLHAKKFLHRDIKAANILVNDQGILKLADFGLARGYDGPAPNSQTAGVNTENLTAMVVTRWYRPPELILGDRKYTTAIDMWGIGCVFGEFFTRKPIFPGASDVDQGSKIFQAVGVPTEDTMPGWSVLPGAQNSNIWGTDATNKLDKLFGRLSKDGLDFLKGLLLLDPTKRLTAIGGKNHAYFKTEPLPCQPHELPKWQSSHELDNHKRREQEKNESKVQPPPREKQPPVREPRDRDRSRDSRPPRERDSRDRRPPRGRYDSFERPERRPEGPRDGPRDRDRDEYPRELPPRDLPPRDLPPRDRDYPPRERDWDRRPPPRDRDYPPRERDYPPRDSRDRDYHPRDRDYPPRDSRDYPRDSRDSRDSRPISPSRERFHKRPQFDMYSDTDYDRERDEDDRRRRPLPRDSSRDMTRDVYVPSRGREPRELPKGPPPAPGDKVEDKGESHNKDDKPCDTENPRDSDKSRDLGPPPGPPLPADGPPPPPSSNPPRPSETYGGSRPPWRRDSRDRRESRDRDGRDRDGRDRRLSSSRYARDEFDEYGRKRPRIER</sequence>
<accession>A0A371CAL7</accession>
<comment type="similarity">
    <text evidence="2">Belongs to the protein kinase superfamily. CMGC Ser/Thr protein kinase family. CDC2/CDKX subfamily.</text>
</comment>
<evidence type="ECO:0000256" key="9">
    <source>
        <dbReference type="ARBA" id="ARBA00022840"/>
    </source>
</evidence>
<evidence type="ECO:0000256" key="15">
    <source>
        <dbReference type="PROSITE-ProRule" id="PRU10141"/>
    </source>
</evidence>
<feature type="domain" description="Protein kinase" evidence="17">
    <location>
        <begin position="20"/>
        <end position="321"/>
    </location>
</feature>
<name>A0A371CAL7_YARLL</name>
<dbReference type="AlphaFoldDB" id="A0A371CAL7"/>
<dbReference type="InterPro" id="IPR011009">
    <property type="entry name" value="Kinase-like_dom_sf"/>
</dbReference>
<keyword evidence="7 15" id="KW-0547">Nucleotide-binding</keyword>
<feature type="compositionally biased region" description="Basic and acidic residues" evidence="16">
    <location>
        <begin position="641"/>
        <end position="688"/>
    </location>
</feature>
<dbReference type="EMBL" id="KZ858966">
    <property type="protein sequence ID" value="RDW27222.1"/>
    <property type="molecule type" value="Genomic_DNA"/>
</dbReference>
<evidence type="ECO:0000256" key="7">
    <source>
        <dbReference type="ARBA" id="ARBA00022741"/>
    </source>
</evidence>
<evidence type="ECO:0000313" key="19">
    <source>
        <dbReference type="Proteomes" id="UP000256601"/>
    </source>
</evidence>
<reference evidence="18 19" key="1">
    <citation type="submission" date="2018-07" db="EMBL/GenBank/DDBJ databases">
        <title>Draft Genome Assemblies for Five Robust Yarrowia lipolytica Strains Exhibiting High Lipid Production and Pentose Sugar Utilization and Sugar Alcohol Secretion from Undetoxified Lignocellulosic Biomass Hydrolysates.</title>
        <authorList>
            <consortium name="DOE Joint Genome Institute"/>
            <person name="Walker C."/>
            <person name="Ryu S."/>
            <person name="Na H."/>
            <person name="Zane M."/>
            <person name="LaButti K."/>
            <person name="Lipzen A."/>
            <person name="Haridas S."/>
            <person name="Barry K."/>
            <person name="Grigoriev I.V."/>
            <person name="Quarterman J."/>
            <person name="Slininger P."/>
            <person name="Dien B."/>
            <person name="Trinh C.T."/>
        </authorList>
    </citation>
    <scope>NUCLEOTIDE SEQUENCE [LARGE SCALE GENOMIC DNA]</scope>
    <source>
        <strain evidence="18 19">YB392</strain>
    </source>
</reference>
<dbReference type="CDD" id="cd07866">
    <property type="entry name" value="STKc_BUR1"/>
    <property type="match status" value="1"/>
</dbReference>
<dbReference type="Pfam" id="PF00069">
    <property type="entry name" value="Pkinase"/>
    <property type="match status" value="1"/>
</dbReference>
<gene>
    <name evidence="18" type="ORF">B0I71DRAFT_129536</name>
</gene>
<evidence type="ECO:0000256" key="5">
    <source>
        <dbReference type="ARBA" id="ARBA00022527"/>
    </source>
</evidence>
<evidence type="ECO:0000256" key="1">
    <source>
        <dbReference type="ARBA" id="ARBA00004123"/>
    </source>
</evidence>
<dbReference type="Gene3D" id="1.10.510.10">
    <property type="entry name" value="Transferase(Phosphotransferase) domain 1"/>
    <property type="match status" value="1"/>
</dbReference>
<keyword evidence="5" id="KW-0723">Serine/threonine-protein kinase</keyword>
<dbReference type="InterPro" id="IPR050108">
    <property type="entry name" value="CDK"/>
</dbReference>
<keyword evidence="6" id="KW-0808">Transferase</keyword>
<evidence type="ECO:0000256" key="6">
    <source>
        <dbReference type="ARBA" id="ARBA00022679"/>
    </source>
</evidence>
<dbReference type="PROSITE" id="PS50011">
    <property type="entry name" value="PROTEIN_KINASE_DOM"/>
    <property type="match status" value="1"/>
</dbReference>
<feature type="region of interest" description="Disordered" evidence="16">
    <location>
        <begin position="342"/>
        <end position="688"/>
    </location>
</feature>
<dbReference type="PROSITE" id="PS00108">
    <property type="entry name" value="PROTEIN_KINASE_ST"/>
    <property type="match status" value="1"/>
</dbReference>
<keyword evidence="10" id="KW-0539">Nucleus</keyword>
<dbReference type="GO" id="GO:0004693">
    <property type="term" value="F:cyclin-dependent protein serine/threonine kinase activity"/>
    <property type="evidence" value="ECO:0007669"/>
    <property type="project" value="UniProtKB-EC"/>
</dbReference>
<protein>
    <recommendedName>
        <fullName evidence="11">Serine/threonine-protein kinase BUR1</fullName>
        <ecNumber evidence="4">2.7.11.22</ecNumber>
        <ecNumber evidence="3">2.7.11.23</ecNumber>
    </recommendedName>
</protein>
<dbReference type="SMART" id="SM00220">
    <property type="entry name" value="S_TKc"/>
    <property type="match status" value="1"/>
</dbReference>
<dbReference type="InterPro" id="IPR017441">
    <property type="entry name" value="Protein_kinase_ATP_BS"/>
</dbReference>
<evidence type="ECO:0000256" key="11">
    <source>
        <dbReference type="ARBA" id="ARBA00041018"/>
    </source>
</evidence>
<keyword evidence="8 18" id="KW-0418">Kinase</keyword>
<evidence type="ECO:0000256" key="16">
    <source>
        <dbReference type="SAM" id="MobiDB-lite"/>
    </source>
</evidence>
<evidence type="ECO:0000313" key="18">
    <source>
        <dbReference type="EMBL" id="RDW27222.1"/>
    </source>
</evidence>
<dbReference type="FunFam" id="1.10.510.10:FF:000415">
    <property type="entry name" value="CMGC/CDK/CRK7 protein kinase, variant"/>
    <property type="match status" value="1"/>
</dbReference>
<comment type="subcellular location">
    <subcellularLocation>
        <location evidence="1">Nucleus</location>
    </subcellularLocation>
</comment>
<evidence type="ECO:0000256" key="4">
    <source>
        <dbReference type="ARBA" id="ARBA00012425"/>
    </source>
</evidence>
<comment type="catalytic activity">
    <reaction evidence="12">
        <text>L-threonyl-[protein] + ATP = O-phospho-L-threonyl-[protein] + ADP + H(+)</text>
        <dbReference type="Rhea" id="RHEA:46608"/>
        <dbReference type="Rhea" id="RHEA-COMP:11060"/>
        <dbReference type="Rhea" id="RHEA-COMP:11605"/>
        <dbReference type="ChEBI" id="CHEBI:15378"/>
        <dbReference type="ChEBI" id="CHEBI:30013"/>
        <dbReference type="ChEBI" id="CHEBI:30616"/>
        <dbReference type="ChEBI" id="CHEBI:61977"/>
        <dbReference type="ChEBI" id="CHEBI:456216"/>
        <dbReference type="EC" id="2.7.11.22"/>
    </reaction>
</comment>
<evidence type="ECO:0000256" key="13">
    <source>
        <dbReference type="ARBA" id="ARBA00048367"/>
    </source>
</evidence>
<evidence type="ECO:0000256" key="3">
    <source>
        <dbReference type="ARBA" id="ARBA00012409"/>
    </source>
</evidence>
<keyword evidence="9 15" id="KW-0067">ATP-binding</keyword>
<feature type="compositionally biased region" description="Pro residues" evidence="16">
    <location>
        <begin position="607"/>
        <end position="630"/>
    </location>
</feature>
<dbReference type="SUPFAM" id="SSF56112">
    <property type="entry name" value="Protein kinase-like (PK-like)"/>
    <property type="match status" value="1"/>
</dbReference>
<dbReference type="VEuPathDB" id="FungiDB:YALI0_D22935g"/>
<evidence type="ECO:0000256" key="2">
    <source>
        <dbReference type="ARBA" id="ARBA00006485"/>
    </source>
</evidence>
<dbReference type="PANTHER" id="PTHR24056">
    <property type="entry name" value="CELL DIVISION PROTEIN KINASE"/>
    <property type="match status" value="1"/>
</dbReference>
<dbReference type="Gene3D" id="3.30.200.20">
    <property type="entry name" value="Phosphorylase Kinase, domain 1"/>
    <property type="match status" value="1"/>
</dbReference>
<dbReference type="PANTHER" id="PTHR24056:SF233">
    <property type="entry name" value="CYCLIN-DEPENDENT KINASE 9"/>
    <property type="match status" value="1"/>
</dbReference>
<evidence type="ECO:0000259" key="17">
    <source>
        <dbReference type="PROSITE" id="PS50011"/>
    </source>
</evidence>
<feature type="compositionally biased region" description="Basic and acidic residues" evidence="16">
    <location>
        <begin position="576"/>
        <end position="605"/>
    </location>
</feature>
<comment type="catalytic activity">
    <reaction evidence="13">
        <text>L-seryl-[protein] + ATP = O-phospho-L-seryl-[protein] + ADP + H(+)</text>
        <dbReference type="Rhea" id="RHEA:17989"/>
        <dbReference type="Rhea" id="RHEA-COMP:9863"/>
        <dbReference type="Rhea" id="RHEA-COMP:11604"/>
        <dbReference type="ChEBI" id="CHEBI:15378"/>
        <dbReference type="ChEBI" id="CHEBI:29999"/>
        <dbReference type="ChEBI" id="CHEBI:30616"/>
        <dbReference type="ChEBI" id="CHEBI:83421"/>
        <dbReference type="ChEBI" id="CHEBI:456216"/>
        <dbReference type="EC" id="2.7.11.22"/>
    </reaction>
</comment>
<dbReference type="GO" id="GO:0005634">
    <property type="term" value="C:nucleus"/>
    <property type="evidence" value="ECO:0007669"/>
    <property type="project" value="UniProtKB-SubCell"/>
</dbReference>
<proteinExistence type="inferred from homology"/>
<evidence type="ECO:0000256" key="12">
    <source>
        <dbReference type="ARBA" id="ARBA00047811"/>
    </source>
</evidence>
<dbReference type="EC" id="2.7.11.22" evidence="4"/>
<feature type="compositionally biased region" description="Basic and acidic residues" evidence="16">
    <location>
        <begin position="527"/>
        <end position="552"/>
    </location>
</feature>
<dbReference type="FunFam" id="3.30.200.20:FF:000514">
    <property type="entry name" value="Serine/threonine-protein kinase BUR1"/>
    <property type="match status" value="1"/>
</dbReference>
<organism evidence="18 19">
    <name type="scientific">Yarrowia lipolytica</name>
    <name type="common">Candida lipolytica</name>
    <dbReference type="NCBI Taxonomy" id="4952"/>
    <lineage>
        <taxon>Eukaryota</taxon>
        <taxon>Fungi</taxon>
        <taxon>Dikarya</taxon>
        <taxon>Ascomycota</taxon>
        <taxon>Saccharomycotina</taxon>
        <taxon>Dipodascomycetes</taxon>
        <taxon>Dipodascales</taxon>
        <taxon>Dipodascales incertae sedis</taxon>
        <taxon>Yarrowia</taxon>
    </lineage>
</organism>
<dbReference type="PROSITE" id="PS00107">
    <property type="entry name" value="PROTEIN_KINASE_ATP"/>
    <property type="match status" value="1"/>
</dbReference>
<dbReference type="InterPro" id="IPR008271">
    <property type="entry name" value="Ser/Thr_kinase_AS"/>
</dbReference>
<dbReference type="OrthoDB" id="28397at2759"/>
<evidence type="ECO:0000256" key="14">
    <source>
        <dbReference type="ARBA" id="ARBA00049280"/>
    </source>
</evidence>
<evidence type="ECO:0000256" key="10">
    <source>
        <dbReference type="ARBA" id="ARBA00023242"/>
    </source>
</evidence>
<feature type="binding site" evidence="15">
    <location>
        <position position="49"/>
    </location>
    <ligand>
        <name>ATP</name>
        <dbReference type="ChEBI" id="CHEBI:30616"/>
    </ligand>
</feature>
<dbReference type="InterPro" id="IPR000719">
    <property type="entry name" value="Prot_kinase_dom"/>
</dbReference>